<evidence type="ECO:0000313" key="2">
    <source>
        <dbReference type="Proteomes" id="UP000663874"/>
    </source>
</evidence>
<organism evidence="1 2">
    <name type="scientific">Rotaria sordida</name>
    <dbReference type="NCBI Taxonomy" id="392033"/>
    <lineage>
        <taxon>Eukaryota</taxon>
        <taxon>Metazoa</taxon>
        <taxon>Spiralia</taxon>
        <taxon>Gnathifera</taxon>
        <taxon>Rotifera</taxon>
        <taxon>Eurotatoria</taxon>
        <taxon>Bdelloidea</taxon>
        <taxon>Philodinida</taxon>
        <taxon>Philodinidae</taxon>
        <taxon>Rotaria</taxon>
    </lineage>
</organism>
<protein>
    <submittedName>
        <fullName evidence="1">Uncharacterized protein</fullName>
    </submittedName>
</protein>
<dbReference type="AlphaFoldDB" id="A0A818PH19"/>
<evidence type="ECO:0000313" key="1">
    <source>
        <dbReference type="EMBL" id="CAF3624436.1"/>
    </source>
</evidence>
<dbReference type="Proteomes" id="UP000663874">
    <property type="component" value="Unassembled WGS sequence"/>
</dbReference>
<dbReference type="EMBL" id="CAJOBE010000339">
    <property type="protein sequence ID" value="CAF3624436.1"/>
    <property type="molecule type" value="Genomic_DNA"/>
</dbReference>
<proteinExistence type="predicted"/>
<reference evidence="1" key="1">
    <citation type="submission" date="2021-02" db="EMBL/GenBank/DDBJ databases">
        <authorList>
            <person name="Nowell W R."/>
        </authorList>
    </citation>
    <scope>NUCLEOTIDE SEQUENCE</scope>
</reference>
<gene>
    <name evidence="1" type="ORF">FNK824_LOCUS4583</name>
</gene>
<sequence length="253" mass="29030">MRENDLIEYLTQRAMEYTFIYFQNFFRYFNLDTNCGKIFYWMGLTDENIVKTLSEIKTFVNEYTLDGIYNNFLMRLHDTLVMNGGHSITSLFTSNMNKGKFDEYIILYINKELLENKQSIKNLKEKISLTSKSNEDVSDSKKQQNALNTMRTELSKLKGVMLDEMRENKENYSAFDLLISNKYITNIPTLDFSSYTVNDDFIKQLIIEMKNELGKSAHGVSGAGADASADAGGVISDPDEVIGLSEWYDNPDG</sequence>
<accession>A0A818PH19</accession>
<comment type="caution">
    <text evidence="1">The sequence shown here is derived from an EMBL/GenBank/DDBJ whole genome shotgun (WGS) entry which is preliminary data.</text>
</comment>
<name>A0A818PH19_9BILA</name>